<evidence type="ECO:0000313" key="2">
    <source>
        <dbReference type="Proteomes" id="UP000503287"/>
    </source>
</evidence>
<dbReference type="AlphaFoldDB" id="A0A6G6SL52"/>
<dbReference type="EMBL" id="CP047344">
    <property type="protein sequence ID" value="QIF94410.1"/>
    <property type="molecule type" value="Genomic_DNA"/>
</dbReference>
<reference evidence="1 2" key="1">
    <citation type="submission" date="2020-01" db="EMBL/GenBank/DDBJ databases">
        <title>The genomic epidemiology of tigecycline resistance gene tet(X) variants in a swine farm in China.</title>
        <authorList>
            <person name="Peng K."/>
            <person name="Li R."/>
        </authorList>
    </citation>
    <scope>NUCLEOTIDE SEQUENCE [LARGE SCALE GENOMIC DNA]</scope>
    <source>
        <strain evidence="1 2">ZN3</strain>
    </source>
</reference>
<dbReference type="Proteomes" id="UP000503287">
    <property type="component" value="Chromosome"/>
</dbReference>
<gene>
    <name evidence="1" type="ORF">GTH24_11095</name>
</gene>
<keyword evidence="2" id="KW-1185">Reference proteome</keyword>
<dbReference type="RefSeq" id="WP_102138712.1">
    <property type="nucleotide sequence ID" value="NZ_CP047344.1"/>
</dbReference>
<evidence type="ECO:0000313" key="1">
    <source>
        <dbReference type="EMBL" id="QIF94410.1"/>
    </source>
</evidence>
<name>A0A6G6SL52_PROVU</name>
<protein>
    <submittedName>
        <fullName evidence="1">Uncharacterized protein</fullName>
    </submittedName>
</protein>
<organism evidence="1 2">
    <name type="scientific">Proteus vulgaris</name>
    <dbReference type="NCBI Taxonomy" id="585"/>
    <lineage>
        <taxon>Bacteria</taxon>
        <taxon>Pseudomonadati</taxon>
        <taxon>Pseudomonadota</taxon>
        <taxon>Gammaproteobacteria</taxon>
        <taxon>Enterobacterales</taxon>
        <taxon>Morganellaceae</taxon>
        <taxon>Proteus</taxon>
    </lineage>
</organism>
<accession>A0A6G6SL52</accession>
<proteinExistence type="predicted"/>
<sequence length="380" mass="44712">MDSIESEKDAAKRLGLYNFLIIDKGCDEFVSQAIKRFRGEWGPYSQYSTRRNIINLIHKSLDNSISRFINNLPEKYQYFFPKQDKKISLSLLIKELGFQEAHKEIKRHLAFFIEYNSSGTETDRRFIATLEAIINLVWMCYLRRPKFQEYSTDVKINTTRKQTLCEFCGEKTELTSFIESLDKNIIQYKDLDDIKLMALSHNFCSLHKQKKNNTSAYKRAKRSQNQFETEVLRLRRQVAKPDKRNAMSGDELIDEYFYLYLQGKMVTSEQAEAYMNYVRKTFGNQIKVDTTMLHRLHEISDSLTNEGTMISSGDIDKIRNIARRMVDSRITDNKKRMLVLKQRKLSQKEIAQELSEYTGQHIIHQTVSKALSSVRDEFFL</sequence>